<protein>
    <recommendedName>
        <fullName evidence="3">HNH nuclease domain-containing protein</fullName>
    </recommendedName>
</protein>
<gene>
    <name evidence="1" type="ORF">ARMGADRAFT_1067920</name>
</gene>
<dbReference type="OrthoDB" id="2833246at2759"/>
<evidence type="ECO:0008006" key="3">
    <source>
        <dbReference type="Google" id="ProtNLM"/>
    </source>
</evidence>
<reference evidence="2" key="1">
    <citation type="journal article" date="2017" name="Nat. Ecol. Evol.">
        <title>Genome expansion and lineage-specific genetic innovations in the forest pathogenic fungi Armillaria.</title>
        <authorList>
            <person name="Sipos G."/>
            <person name="Prasanna A.N."/>
            <person name="Walter M.C."/>
            <person name="O'Connor E."/>
            <person name="Balint B."/>
            <person name="Krizsan K."/>
            <person name="Kiss B."/>
            <person name="Hess J."/>
            <person name="Varga T."/>
            <person name="Slot J."/>
            <person name="Riley R."/>
            <person name="Boka B."/>
            <person name="Rigling D."/>
            <person name="Barry K."/>
            <person name="Lee J."/>
            <person name="Mihaltcheva S."/>
            <person name="LaButti K."/>
            <person name="Lipzen A."/>
            <person name="Waldron R."/>
            <person name="Moloney N.M."/>
            <person name="Sperisen C."/>
            <person name="Kredics L."/>
            <person name="Vagvoelgyi C."/>
            <person name="Patrignani A."/>
            <person name="Fitzpatrick D."/>
            <person name="Nagy I."/>
            <person name="Doyle S."/>
            <person name="Anderson J.B."/>
            <person name="Grigoriev I.V."/>
            <person name="Gueldener U."/>
            <person name="Muensterkoetter M."/>
            <person name="Nagy L.G."/>
        </authorList>
    </citation>
    <scope>NUCLEOTIDE SEQUENCE [LARGE SCALE GENOMIC DNA]</scope>
    <source>
        <strain evidence="2">Ar21-2</strain>
    </source>
</reference>
<dbReference type="STRING" id="47427.A0A2H3CP40"/>
<dbReference type="EMBL" id="KZ293709">
    <property type="protein sequence ID" value="PBK83144.1"/>
    <property type="molecule type" value="Genomic_DNA"/>
</dbReference>
<dbReference type="AlphaFoldDB" id="A0A2H3CP40"/>
<dbReference type="InParanoid" id="A0A2H3CP40"/>
<dbReference type="Proteomes" id="UP000217790">
    <property type="component" value="Unassembled WGS sequence"/>
</dbReference>
<evidence type="ECO:0000313" key="2">
    <source>
        <dbReference type="Proteomes" id="UP000217790"/>
    </source>
</evidence>
<organism evidence="1 2">
    <name type="scientific">Armillaria gallica</name>
    <name type="common">Bulbous honey fungus</name>
    <name type="synonym">Armillaria bulbosa</name>
    <dbReference type="NCBI Taxonomy" id="47427"/>
    <lineage>
        <taxon>Eukaryota</taxon>
        <taxon>Fungi</taxon>
        <taxon>Dikarya</taxon>
        <taxon>Basidiomycota</taxon>
        <taxon>Agaricomycotina</taxon>
        <taxon>Agaricomycetes</taxon>
        <taxon>Agaricomycetidae</taxon>
        <taxon>Agaricales</taxon>
        <taxon>Marasmiineae</taxon>
        <taxon>Physalacriaceae</taxon>
        <taxon>Armillaria</taxon>
    </lineage>
</organism>
<sequence>MERAKVFLSAFFDDTPHTIPNLFDAPCQRLLNATPFQNGDLLHTRRFLYHLIQQSKRLQLTTKVSLLIRQVMATNGVSVDVLHYVSNASEQADVTPEEYRDTLRACCRDHWDWSLLVKFAHEYFIHLGLAMYDLSQTGHTTGGGETPQTPHFQSLEEIQAALGTSGHSGQKELIMLAGERDGEYCLVTNLLFSEFRRSVLGTPTVKVKLAHICPTKLANPENPLVHEAFSVFWDDEGLPKRFADLINGPENCMLIWSDPRDYFAEMCWAIEAIPVEGTWKYYFTKVGGPTFPFEPANGTQIKFGVEGGTFKSDIPLPSPDLCNIRVAVTKVMRFSGAADVVDSWRWDFEEGPDAIGSVLGHPYADMIAMERLEARLGSVNNACSPPSIN</sequence>
<proteinExistence type="predicted"/>
<accession>A0A2H3CP40</accession>
<keyword evidence="2" id="KW-1185">Reference proteome</keyword>
<evidence type="ECO:0000313" key="1">
    <source>
        <dbReference type="EMBL" id="PBK83144.1"/>
    </source>
</evidence>
<dbReference type="OMA" id="MIAMERL"/>
<name>A0A2H3CP40_ARMGA</name>